<evidence type="ECO:0000313" key="1">
    <source>
        <dbReference type="EMBL" id="CAA0838712.1"/>
    </source>
</evidence>
<protein>
    <submittedName>
        <fullName evidence="1">Uncharacterized protein</fullName>
    </submittedName>
</protein>
<sequence length="96" mass="11277">MEGLIPMVCRSIKKNEKRRKYECISSGPAQTYDIEDFYTKEANDEYHDFNFSRKQHHPMTGSCGAHHRCYSSVDVYKPKQLVRFHSHRMFSCLNGA</sequence>
<keyword evidence="2" id="KW-1185">Reference proteome</keyword>
<gene>
    <name evidence="1" type="ORF">SHERM_05290</name>
</gene>
<reference evidence="1" key="1">
    <citation type="submission" date="2019-12" db="EMBL/GenBank/DDBJ databases">
        <authorList>
            <person name="Scholes J."/>
        </authorList>
    </citation>
    <scope>NUCLEOTIDE SEQUENCE</scope>
</reference>
<dbReference type="PANTHER" id="PTHR35485">
    <property type="entry name" value="OS01G0888900 PROTEIN"/>
    <property type="match status" value="1"/>
</dbReference>
<accession>A0A9N7NMH2</accession>
<evidence type="ECO:0000313" key="2">
    <source>
        <dbReference type="Proteomes" id="UP001153555"/>
    </source>
</evidence>
<organism evidence="1 2">
    <name type="scientific">Striga hermonthica</name>
    <name type="common">Purple witchweed</name>
    <name type="synonym">Buchnera hermonthica</name>
    <dbReference type="NCBI Taxonomy" id="68872"/>
    <lineage>
        <taxon>Eukaryota</taxon>
        <taxon>Viridiplantae</taxon>
        <taxon>Streptophyta</taxon>
        <taxon>Embryophyta</taxon>
        <taxon>Tracheophyta</taxon>
        <taxon>Spermatophyta</taxon>
        <taxon>Magnoliopsida</taxon>
        <taxon>eudicotyledons</taxon>
        <taxon>Gunneridae</taxon>
        <taxon>Pentapetalae</taxon>
        <taxon>asterids</taxon>
        <taxon>lamiids</taxon>
        <taxon>Lamiales</taxon>
        <taxon>Orobanchaceae</taxon>
        <taxon>Buchnereae</taxon>
        <taxon>Striga</taxon>
    </lineage>
</organism>
<proteinExistence type="predicted"/>
<comment type="caution">
    <text evidence="1">The sequence shown here is derived from an EMBL/GenBank/DDBJ whole genome shotgun (WGS) entry which is preliminary data.</text>
</comment>
<dbReference type="OrthoDB" id="650808at2759"/>
<dbReference type="PANTHER" id="PTHR35485:SF4">
    <property type="entry name" value="EXPRESSED PROTEIN"/>
    <property type="match status" value="1"/>
</dbReference>
<dbReference type="EMBL" id="CACSLK010031421">
    <property type="protein sequence ID" value="CAA0838712.1"/>
    <property type="molecule type" value="Genomic_DNA"/>
</dbReference>
<dbReference type="Proteomes" id="UP001153555">
    <property type="component" value="Unassembled WGS sequence"/>
</dbReference>
<dbReference type="AlphaFoldDB" id="A0A9N7NMH2"/>
<name>A0A9N7NMH2_STRHE</name>